<evidence type="ECO:0000313" key="8">
    <source>
        <dbReference type="Proteomes" id="UP001281731"/>
    </source>
</evidence>
<comment type="subcellular location">
    <subcellularLocation>
        <location evidence="1">Membrane</location>
        <topology evidence="1">Multi-pass membrane protein</topology>
    </subcellularLocation>
</comment>
<organism evidence="7 8">
    <name type="scientific">Actinotignum urinale</name>
    <dbReference type="NCBI Taxonomy" id="190146"/>
    <lineage>
        <taxon>Bacteria</taxon>
        <taxon>Bacillati</taxon>
        <taxon>Actinomycetota</taxon>
        <taxon>Actinomycetes</taxon>
        <taxon>Actinomycetales</taxon>
        <taxon>Actinomycetaceae</taxon>
        <taxon>Actinotignum</taxon>
    </lineage>
</organism>
<evidence type="ECO:0000256" key="5">
    <source>
        <dbReference type="SAM" id="Phobius"/>
    </source>
</evidence>
<feature type="transmembrane region" description="Helical" evidence="5">
    <location>
        <begin position="27"/>
        <end position="44"/>
    </location>
</feature>
<evidence type="ECO:0000259" key="6">
    <source>
        <dbReference type="Pfam" id="PF13515"/>
    </source>
</evidence>
<feature type="transmembrane region" description="Helical" evidence="5">
    <location>
        <begin position="50"/>
        <end position="66"/>
    </location>
</feature>
<evidence type="ECO:0000256" key="2">
    <source>
        <dbReference type="ARBA" id="ARBA00022692"/>
    </source>
</evidence>
<keyword evidence="2 5" id="KW-0812">Transmembrane</keyword>
<dbReference type="EMBL" id="JAWNGC010000010">
    <property type="protein sequence ID" value="MDY5155531.1"/>
    <property type="molecule type" value="Genomic_DNA"/>
</dbReference>
<gene>
    <name evidence="7" type="ORF">R6G80_07335</name>
</gene>
<name>A0AAW9I0C2_9ACTO</name>
<feature type="transmembrane region" description="Helical" evidence="5">
    <location>
        <begin position="323"/>
        <end position="342"/>
    </location>
</feature>
<dbReference type="Pfam" id="PF13515">
    <property type="entry name" value="FUSC_2"/>
    <property type="match status" value="1"/>
</dbReference>
<dbReference type="Proteomes" id="UP001281731">
    <property type="component" value="Unassembled WGS sequence"/>
</dbReference>
<keyword evidence="4 5" id="KW-0472">Membrane</keyword>
<protein>
    <submittedName>
        <fullName evidence="7">FUSC family protein</fullName>
    </submittedName>
</protein>
<dbReference type="AlphaFoldDB" id="A0AAW9I0C2"/>
<feature type="domain" description="Integral membrane bound transporter" evidence="6">
    <location>
        <begin position="237"/>
        <end position="367"/>
    </location>
</feature>
<evidence type="ECO:0000256" key="4">
    <source>
        <dbReference type="ARBA" id="ARBA00023136"/>
    </source>
</evidence>
<feature type="transmembrane region" description="Helical" evidence="5">
    <location>
        <begin position="118"/>
        <end position="140"/>
    </location>
</feature>
<keyword evidence="3 5" id="KW-1133">Transmembrane helix</keyword>
<feature type="transmembrane region" description="Helical" evidence="5">
    <location>
        <begin position="354"/>
        <end position="374"/>
    </location>
</feature>
<evidence type="ECO:0000313" key="7">
    <source>
        <dbReference type="EMBL" id="MDY5155531.1"/>
    </source>
</evidence>
<sequence length="475" mass="53447">MTKVKVSEINPFPSLFTIKPNDHDHEVGLRFGICMMVPIAVVWAMGRMDLALFTTYSAFIAVYGKNMAHKVRFPMQALAGVLMFAVMMAAMWFATWVYDPAVEEKMHEIGSHEGVLGVPSLPLSVMVVLATAVVAFFSSLAAGYMQLRPTGCMFHIFAFASIVATPKMPPVEDAALASIYTMLFALVIGVSSRFFSRKARRSPLIARVERKPLPPHRVLFYESLWFFIAAAIAGLIATQIAQPLGLQRPHWAMVSAVVPLMGHSTRFRINRGFQRIIGTFAGTFLIAALVYFVHDHWAMIFIIGLSQMVAESFMARNYALGQMFVAPVAMMSFILASDAFGVELHEGAFIFERIVETILGSLVGCICVVWPYAWRKWVRKLPDPAVYTPRSVKQYQHWRSLQTQHRIEVFNAGESFLEEDSHIARTTRFAIDGFGLEHAYMWGGTKNAKNSSENISWLDKKDDSITWIGKKRRRK</sequence>
<feature type="transmembrane region" description="Helical" evidence="5">
    <location>
        <begin position="152"/>
        <end position="168"/>
    </location>
</feature>
<dbReference type="InterPro" id="IPR049453">
    <property type="entry name" value="Memb_transporter_dom"/>
</dbReference>
<feature type="transmembrane region" description="Helical" evidence="5">
    <location>
        <begin position="217"/>
        <end position="238"/>
    </location>
</feature>
<feature type="transmembrane region" description="Helical" evidence="5">
    <location>
        <begin position="78"/>
        <end position="98"/>
    </location>
</feature>
<comment type="caution">
    <text evidence="7">The sequence shown here is derived from an EMBL/GenBank/DDBJ whole genome shotgun (WGS) entry which is preliminary data.</text>
</comment>
<reference evidence="7" key="1">
    <citation type="submission" date="2023-10" db="EMBL/GenBank/DDBJ databases">
        <title>Whole Genome based description of the genera Actinobaculum and Actinotignum reveals a complex phylogenetic relationship within the species included in the genus Actinotignum.</title>
        <authorList>
            <person name="Jensen C.S."/>
            <person name="Dargis R."/>
            <person name="Kemp M."/>
            <person name="Christensen J.J."/>
        </authorList>
    </citation>
    <scope>NUCLEOTIDE SEQUENCE</scope>
    <source>
        <strain evidence="7">SLA_B511</strain>
    </source>
</reference>
<evidence type="ECO:0000256" key="1">
    <source>
        <dbReference type="ARBA" id="ARBA00004141"/>
    </source>
</evidence>
<accession>A0AAW9I0C2</accession>
<dbReference type="RefSeq" id="WP_320756703.1">
    <property type="nucleotide sequence ID" value="NZ_JAWNGC010000010.1"/>
</dbReference>
<feature type="transmembrane region" description="Helical" evidence="5">
    <location>
        <begin position="174"/>
        <end position="196"/>
    </location>
</feature>
<evidence type="ECO:0000256" key="3">
    <source>
        <dbReference type="ARBA" id="ARBA00022989"/>
    </source>
</evidence>
<feature type="transmembrane region" description="Helical" evidence="5">
    <location>
        <begin position="276"/>
        <end position="293"/>
    </location>
</feature>
<proteinExistence type="predicted"/>
<dbReference type="GO" id="GO:0016020">
    <property type="term" value="C:membrane"/>
    <property type="evidence" value="ECO:0007669"/>
    <property type="project" value="UniProtKB-SubCell"/>
</dbReference>